<evidence type="ECO:0000313" key="2">
    <source>
        <dbReference type="EMBL" id="KAK6342125.1"/>
    </source>
</evidence>
<sequence length="171" mass="19979">MTRKRLYTQADYEAFHEESKTFIPSRASSTYIREILGIPERVIAGGLKSIDNNIEWNEIRDGIRKILKNRNLDDLDEQLDIANQIQNLEPLCRHTAEPRKFFEWFRYNHGRNVQKVEKRRKISRTDPGEDVDESECEKTGFDDIIPPQQGESSNPESIMSLRNISNPTQET</sequence>
<dbReference type="EMBL" id="JAVHNS010000010">
    <property type="protein sequence ID" value="KAK6342125.1"/>
    <property type="molecule type" value="Genomic_DNA"/>
</dbReference>
<protein>
    <submittedName>
        <fullName evidence="2">Uncharacterized protein</fullName>
    </submittedName>
</protein>
<dbReference type="AlphaFoldDB" id="A0AAV9UI58"/>
<gene>
    <name evidence="2" type="ORF">TWF730_001603</name>
</gene>
<feature type="compositionally biased region" description="Polar residues" evidence="1">
    <location>
        <begin position="149"/>
        <end position="171"/>
    </location>
</feature>
<organism evidence="2 3">
    <name type="scientific">Orbilia blumenaviensis</name>
    <dbReference type="NCBI Taxonomy" id="1796055"/>
    <lineage>
        <taxon>Eukaryota</taxon>
        <taxon>Fungi</taxon>
        <taxon>Dikarya</taxon>
        <taxon>Ascomycota</taxon>
        <taxon>Pezizomycotina</taxon>
        <taxon>Orbiliomycetes</taxon>
        <taxon>Orbiliales</taxon>
        <taxon>Orbiliaceae</taxon>
        <taxon>Orbilia</taxon>
    </lineage>
</organism>
<comment type="caution">
    <text evidence="2">The sequence shown here is derived from an EMBL/GenBank/DDBJ whole genome shotgun (WGS) entry which is preliminary data.</text>
</comment>
<name>A0AAV9UI58_9PEZI</name>
<proteinExistence type="predicted"/>
<accession>A0AAV9UI58</accession>
<evidence type="ECO:0000256" key="1">
    <source>
        <dbReference type="SAM" id="MobiDB-lite"/>
    </source>
</evidence>
<keyword evidence="3" id="KW-1185">Reference proteome</keyword>
<reference evidence="2 3" key="1">
    <citation type="submission" date="2019-10" db="EMBL/GenBank/DDBJ databases">
        <authorList>
            <person name="Palmer J.M."/>
        </authorList>
    </citation>
    <scope>NUCLEOTIDE SEQUENCE [LARGE SCALE GENOMIC DNA]</scope>
    <source>
        <strain evidence="2 3">TWF730</strain>
    </source>
</reference>
<feature type="region of interest" description="Disordered" evidence="1">
    <location>
        <begin position="118"/>
        <end position="171"/>
    </location>
</feature>
<dbReference type="Proteomes" id="UP001373714">
    <property type="component" value="Unassembled WGS sequence"/>
</dbReference>
<evidence type="ECO:0000313" key="3">
    <source>
        <dbReference type="Proteomes" id="UP001373714"/>
    </source>
</evidence>